<comment type="caution">
    <text evidence="1">The sequence shown here is derived from an EMBL/GenBank/DDBJ whole genome shotgun (WGS) entry which is preliminary data.</text>
</comment>
<dbReference type="Gene3D" id="3.40.50.1820">
    <property type="entry name" value="alpha/beta hydrolase"/>
    <property type="match status" value="1"/>
</dbReference>
<reference evidence="1 2" key="1">
    <citation type="journal article" date="2018" name="Evol. Lett.">
        <title>Horizontal gene cluster transfer increased hallucinogenic mushroom diversity.</title>
        <authorList>
            <person name="Reynolds H.T."/>
            <person name="Vijayakumar V."/>
            <person name="Gluck-Thaler E."/>
            <person name="Korotkin H.B."/>
            <person name="Matheny P.B."/>
            <person name="Slot J.C."/>
        </authorList>
    </citation>
    <scope>NUCLEOTIDE SEQUENCE [LARGE SCALE GENOMIC DNA]</scope>
    <source>
        <strain evidence="1 2">2629</strain>
    </source>
</reference>
<gene>
    <name evidence="1" type="ORF">CVT24_008878</name>
</gene>
<dbReference type="InParanoid" id="A0A409VDL6"/>
<evidence type="ECO:0008006" key="3">
    <source>
        <dbReference type="Google" id="ProtNLM"/>
    </source>
</evidence>
<sequence length="310" mass="34678">MQLKSVCIRGLQYSYCDSGEPDASTYDTIFILHGHTFHSATFERLLASAPTRALRLIAINRRGYPGSTPINDVEAEAMNSSSEDIVQDFLEQHGVNFALAIDRLILELALPPGRNVTLSAWSLGNCFLVNILACIKALDDDVRDRLRSRVRGVIFWDPPSFGFGLLTSSKASGDYVPLYDESIPPENREAVFSAWVSAYWKHGDLSTHDINQVQQRNFPMFPLPTSYRMKADELKAMTCIGFKCIKGGNHFVSPSLDALLVLHELLIIILLVTIKVMWEHPEITLDAIQECISGDMSQIAILTDDVNERF</sequence>
<evidence type="ECO:0000313" key="2">
    <source>
        <dbReference type="Proteomes" id="UP000284842"/>
    </source>
</evidence>
<protein>
    <recommendedName>
        <fullName evidence="3">AB hydrolase-1 domain-containing protein</fullName>
    </recommendedName>
</protein>
<accession>A0A409VDL6</accession>
<keyword evidence="2" id="KW-1185">Reference proteome</keyword>
<dbReference type="OrthoDB" id="3466517at2759"/>
<evidence type="ECO:0000313" key="1">
    <source>
        <dbReference type="EMBL" id="PPQ64065.1"/>
    </source>
</evidence>
<dbReference type="AlphaFoldDB" id="A0A409VDL6"/>
<dbReference type="SUPFAM" id="SSF53474">
    <property type="entry name" value="alpha/beta-Hydrolases"/>
    <property type="match status" value="1"/>
</dbReference>
<dbReference type="InterPro" id="IPR029058">
    <property type="entry name" value="AB_hydrolase_fold"/>
</dbReference>
<name>A0A409VDL6_9AGAR</name>
<proteinExistence type="predicted"/>
<organism evidence="1 2">
    <name type="scientific">Panaeolus cyanescens</name>
    <dbReference type="NCBI Taxonomy" id="181874"/>
    <lineage>
        <taxon>Eukaryota</taxon>
        <taxon>Fungi</taxon>
        <taxon>Dikarya</taxon>
        <taxon>Basidiomycota</taxon>
        <taxon>Agaricomycotina</taxon>
        <taxon>Agaricomycetes</taxon>
        <taxon>Agaricomycetidae</taxon>
        <taxon>Agaricales</taxon>
        <taxon>Agaricineae</taxon>
        <taxon>Galeropsidaceae</taxon>
        <taxon>Panaeolus</taxon>
    </lineage>
</organism>
<dbReference type="Proteomes" id="UP000284842">
    <property type="component" value="Unassembled WGS sequence"/>
</dbReference>
<dbReference type="EMBL" id="NHTK01006098">
    <property type="protein sequence ID" value="PPQ64065.1"/>
    <property type="molecule type" value="Genomic_DNA"/>
</dbReference>